<feature type="transmembrane region" description="Helical" evidence="2">
    <location>
        <begin position="146"/>
        <end position="165"/>
    </location>
</feature>
<feature type="transmembrane region" description="Helical" evidence="2">
    <location>
        <begin position="185"/>
        <end position="212"/>
    </location>
</feature>
<organism evidence="3 4">
    <name type="scientific">Actinokineospora alba</name>
    <dbReference type="NCBI Taxonomy" id="504798"/>
    <lineage>
        <taxon>Bacteria</taxon>
        <taxon>Bacillati</taxon>
        <taxon>Actinomycetota</taxon>
        <taxon>Actinomycetes</taxon>
        <taxon>Pseudonocardiales</taxon>
        <taxon>Pseudonocardiaceae</taxon>
        <taxon>Actinokineospora</taxon>
    </lineage>
</organism>
<evidence type="ECO:0000313" key="4">
    <source>
        <dbReference type="Proteomes" id="UP000199651"/>
    </source>
</evidence>
<feature type="transmembrane region" description="Helical" evidence="2">
    <location>
        <begin position="17"/>
        <end position="43"/>
    </location>
</feature>
<dbReference type="AlphaFoldDB" id="A0A1H0WJ98"/>
<feature type="transmembrane region" description="Helical" evidence="2">
    <location>
        <begin position="112"/>
        <end position="134"/>
    </location>
</feature>
<feature type="compositionally biased region" description="Acidic residues" evidence="1">
    <location>
        <begin position="387"/>
        <end position="452"/>
    </location>
</feature>
<protein>
    <submittedName>
        <fullName evidence="3">Uncharacterized protein</fullName>
    </submittedName>
</protein>
<dbReference type="EMBL" id="FNJB01000022">
    <property type="protein sequence ID" value="SDP90829.1"/>
    <property type="molecule type" value="Genomic_DNA"/>
</dbReference>
<proteinExistence type="predicted"/>
<feature type="transmembrane region" description="Helical" evidence="2">
    <location>
        <begin position="351"/>
        <end position="373"/>
    </location>
</feature>
<dbReference type="STRING" id="504798.SAMN05421871_101705"/>
<keyword evidence="2" id="KW-1133">Transmembrane helix</keyword>
<dbReference type="Pfam" id="PF19877">
    <property type="entry name" value="DUF6350"/>
    <property type="match status" value="1"/>
</dbReference>
<evidence type="ECO:0000313" key="3">
    <source>
        <dbReference type="EMBL" id="SDP90829.1"/>
    </source>
</evidence>
<dbReference type="InterPro" id="IPR045931">
    <property type="entry name" value="DUF6350"/>
</dbReference>
<keyword evidence="4" id="KW-1185">Reference proteome</keyword>
<keyword evidence="2" id="KW-0812">Transmembrane</keyword>
<dbReference type="Proteomes" id="UP000199651">
    <property type="component" value="Unassembled WGS sequence"/>
</dbReference>
<feature type="transmembrane region" description="Helical" evidence="2">
    <location>
        <begin position="224"/>
        <end position="247"/>
    </location>
</feature>
<feature type="transmembrane region" description="Helical" evidence="2">
    <location>
        <begin position="49"/>
        <end position="65"/>
    </location>
</feature>
<accession>A0A1H0WJ98</accession>
<gene>
    <name evidence="3" type="ORF">SAMN05192558_12239</name>
</gene>
<name>A0A1H0WJ98_9PSEU</name>
<sequence length="459" mass="46695">MALLETDRIAPVARARVLAVAALGPLLTGYAAVAAVMALVTAIASRSHFSTVGVLIAALPGWLAAHQVPLIVQGHELGVLPLLPTLLLMVLVSRTAAGAAERVDAVGPRETGHVILAVVTAHAAFGLTIALVLGGGPVAVDPLAGFYYPALLAGLAAYAGLLRRSGTLDWCAERVDDFAWAGLRAGLLAVAALVAAGSLVLTFGLAVSYGAANTMFAADGPGSALGMLLLSAGYLPNAVIAGTAFIAGPGFSMGSVSIAPLDFDGGPVPALPLLSALPEQAAAWWLALFLLPAAVGALVGWVLRSVAESPKDRLRSVAVASVVVALSFAVLAGSAGGALGGGPFHPLDLRAALVSFALACWVAVPGGFVAWFAGERPVVEGPVGLIDPEDPEDDEDLEDSEDSEASEDEPTDEAVEEVVEEQAEESEEESADEEDTDEDTPDETPDTNESTEVEPGVGR</sequence>
<feature type="transmembrane region" description="Helical" evidence="2">
    <location>
        <begin position="77"/>
        <end position="100"/>
    </location>
</feature>
<evidence type="ECO:0000256" key="1">
    <source>
        <dbReference type="SAM" id="MobiDB-lite"/>
    </source>
</evidence>
<feature type="transmembrane region" description="Helical" evidence="2">
    <location>
        <begin position="282"/>
        <end position="304"/>
    </location>
</feature>
<keyword evidence="2" id="KW-0472">Membrane</keyword>
<feature type="transmembrane region" description="Helical" evidence="2">
    <location>
        <begin position="316"/>
        <end position="339"/>
    </location>
</feature>
<dbReference type="RefSeq" id="WP_091384091.1">
    <property type="nucleotide sequence ID" value="NZ_FNDV01000001.1"/>
</dbReference>
<evidence type="ECO:0000256" key="2">
    <source>
        <dbReference type="SAM" id="Phobius"/>
    </source>
</evidence>
<feature type="region of interest" description="Disordered" evidence="1">
    <location>
        <begin position="382"/>
        <end position="459"/>
    </location>
</feature>
<dbReference type="OrthoDB" id="5184818at2"/>
<reference evidence="4" key="1">
    <citation type="submission" date="2016-10" db="EMBL/GenBank/DDBJ databases">
        <authorList>
            <person name="Varghese N."/>
            <person name="Submissions S."/>
        </authorList>
    </citation>
    <scope>NUCLEOTIDE SEQUENCE [LARGE SCALE GENOMIC DNA]</scope>
    <source>
        <strain evidence="4">IBRC-M 10655</strain>
    </source>
</reference>